<organism evidence="2 3">
    <name type="scientific">Eumeta variegata</name>
    <name type="common">Bagworm moth</name>
    <name type="synonym">Eumeta japonica</name>
    <dbReference type="NCBI Taxonomy" id="151549"/>
    <lineage>
        <taxon>Eukaryota</taxon>
        <taxon>Metazoa</taxon>
        <taxon>Ecdysozoa</taxon>
        <taxon>Arthropoda</taxon>
        <taxon>Hexapoda</taxon>
        <taxon>Insecta</taxon>
        <taxon>Pterygota</taxon>
        <taxon>Neoptera</taxon>
        <taxon>Endopterygota</taxon>
        <taxon>Lepidoptera</taxon>
        <taxon>Glossata</taxon>
        <taxon>Ditrysia</taxon>
        <taxon>Tineoidea</taxon>
        <taxon>Psychidae</taxon>
        <taxon>Oiketicinae</taxon>
        <taxon>Eumeta</taxon>
    </lineage>
</organism>
<dbReference type="EMBL" id="BGZK01000765">
    <property type="protein sequence ID" value="GBP59606.1"/>
    <property type="molecule type" value="Genomic_DNA"/>
</dbReference>
<keyword evidence="1" id="KW-0812">Transmembrane</keyword>
<evidence type="ECO:0000313" key="3">
    <source>
        <dbReference type="Proteomes" id="UP000299102"/>
    </source>
</evidence>
<keyword evidence="1" id="KW-1133">Transmembrane helix</keyword>
<sequence length="96" mass="11133">MVYALRYLFLILLHFITTTSTLFMNLTSLRNQELLVDKQTCKIENKTRVTSVRRAGRARVWRRRLNNAGRRGGYVTPSACVRACGEEHLILIRLPN</sequence>
<reference evidence="2 3" key="1">
    <citation type="journal article" date="2019" name="Commun. Biol.">
        <title>The bagworm genome reveals a unique fibroin gene that provides high tensile strength.</title>
        <authorList>
            <person name="Kono N."/>
            <person name="Nakamura H."/>
            <person name="Ohtoshi R."/>
            <person name="Tomita M."/>
            <person name="Numata K."/>
            <person name="Arakawa K."/>
        </authorList>
    </citation>
    <scope>NUCLEOTIDE SEQUENCE [LARGE SCALE GENOMIC DNA]</scope>
</reference>
<evidence type="ECO:0000313" key="2">
    <source>
        <dbReference type="EMBL" id="GBP59606.1"/>
    </source>
</evidence>
<accession>A0A4C1X734</accession>
<proteinExistence type="predicted"/>
<feature type="transmembrane region" description="Helical" evidence="1">
    <location>
        <begin position="6"/>
        <end position="26"/>
    </location>
</feature>
<comment type="caution">
    <text evidence="2">The sequence shown here is derived from an EMBL/GenBank/DDBJ whole genome shotgun (WGS) entry which is preliminary data.</text>
</comment>
<evidence type="ECO:0000256" key="1">
    <source>
        <dbReference type="SAM" id="Phobius"/>
    </source>
</evidence>
<protein>
    <submittedName>
        <fullName evidence="2">Uncharacterized protein</fullName>
    </submittedName>
</protein>
<gene>
    <name evidence="2" type="ORF">EVAR_44822_1</name>
</gene>
<name>A0A4C1X734_EUMVA</name>
<keyword evidence="3" id="KW-1185">Reference proteome</keyword>
<dbReference type="Proteomes" id="UP000299102">
    <property type="component" value="Unassembled WGS sequence"/>
</dbReference>
<keyword evidence="1" id="KW-0472">Membrane</keyword>
<dbReference type="AlphaFoldDB" id="A0A4C1X734"/>